<accession>A0A4S4CB44</accession>
<keyword evidence="9 12" id="KW-1133">Transmembrane helix</keyword>
<comment type="subcellular location">
    <subcellularLocation>
        <location evidence="1">Cell membrane</location>
        <topology evidence="1">Multi-pass membrane protein</topology>
    </subcellularLocation>
</comment>
<keyword evidence="5 12" id="KW-0349">Heme</keyword>
<feature type="transmembrane region" description="Helical" evidence="12">
    <location>
        <begin position="20"/>
        <end position="41"/>
    </location>
</feature>
<evidence type="ECO:0000256" key="1">
    <source>
        <dbReference type="ARBA" id="ARBA00004651"/>
    </source>
</evidence>
<dbReference type="PANTHER" id="PTHR30365:SF15">
    <property type="entry name" value="CYTOCHROME BD UBIQUINOL OXIDASE SUBUNIT 1"/>
    <property type="match status" value="1"/>
</dbReference>
<feature type="transmembrane region" description="Helical" evidence="12">
    <location>
        <begin position="412"/>
        <end position="436"/>
    </location>
</feature>
<keyword evidence="6 12" id="KW-0812">Transmembrane</keyword>
<gene>
    <name evidence="14" type="ORF">E6C55_01430</name>
</gene>
<feature type="transmembrane region" description="Helical" evidence="12">
    <location>
        <begin position="184"/>
        <end position="205"/>
    </location>
</feature>
<dbReference type="GO" id="GO:0016682">
    <property type="term" value="F:oxidoreductase activity, acting on diphenols and related substances as donors, oxygen as acceptor"/>
    <property type="evidence" value="ECO:0007669"/>
    <property type="project" value="TreeGrafter"/>
</dbReference>
<dbReference type="GO" id="GO:0070069">
    <property type="term" value="C:cytochrome complex"/>
    <property type="evidence" value="ECO:0007669"/>
    <property type="project" value="UniProtKB-UniRule"/>
</dbReference>
<dbReference type="PANTHER" id="PTHR30365">
    <property type="entry name" value="CYTOCHROME D UBIQUINOL OXIDASE"/>
    <property type="match status" value="1"/>
</dbReference>
<feature type="region of interest" description="Disordered" evidence="13">
    <location>
        <begin position="444"/>
        <end position="469"/>
    </location>
</feature>
<dbReference type="Pfam" id="PF01654">
    <property type="entry name" value="Cyt_bd_oxida_I"/>
    <property type="match status" value="1"/>
</dbReference>
<keyword evidence="7 12" id="KW-0479">Metal-binding</keyword>
<name>A0A4S4CB44_9BACL</name>
<dbReference type="Proteomes" id="UP000310636">
    <property type="component" value="Unassembled WGS sequence"/>
</dbReference>
<evidence type="ECO:0000256" key="3">
    <source>
        <dbReference type="ARBA" id="ARBA00022448"/>
    </source>
</evidence>
<evidence type="ECO:0000256" key="5">
    <source>
        <dbReference type="ARBA" id="ARBA00022617"/>
    </source>
</evidence>
<keyword evidence="11 12" id="KW-0472">Membrane</keyword>
<evidence type="ECO:0000256" key="9">
    <source>
        <dbReference type="ARBA" id="ARBA00022989"/>
    </source>
</evidence>
<organism evidence="14 15">
    <name type="scientific">Cohnella fermenti</name>
    <dbReference type="NCBI Taxonomy" id="2565925"/>
    <lineage>
        <taxon>Bacteria</taxon>
        <taxon>Bacillati</taxon>
        <taxon>Bacillota</taxon>
        <taxon>Bacilli</taxon>
        <taxon>Bacillales</taxon>
        <taxon>Paenibacillaceae</taxon>
        <taxon>Cohnella</taxon>
    </lineage>
</organism>
<feature type="transmembrane region" description="Helical" evidence="12">
    <location>
        <begin position="329"/>
        <end position="352"/>
    </location>
</feature>
<evidence type="ECO:0000256" key="4">
    <source>
        <dbReference type="ARBA" id="ARBA00022475"/>
    </source>
</evidence>
<dbReference type="GO" id="GO:0020037">
    <property type="term" value="F:heme binding"/>
    <property type="evidence" value="ECO:0007669"/>
    <property type="project" value="TreeGrafter"/>
</dbReference>
<evidence type="ECO:0000256" key="8">
    <source>
        <dbReference type="ARBA" id="ARBA00022982"/>
    </source>
</evidence>
<keyword evidence="3 12" id="KW-0813">Transport</keyword>
<feature type="transmembrane region" description="Helical" evidence="12">
    <location>
        <begin position="364"/>
        <end position="384"/>
    </location>
</feature>
<keyword evidence="8 12" id="KW-0249">Electron transport</keyword>
<evidence type="ECO:0000313" key="15">
    <source>
        <dbReference type="Proteomes" id="UP000310636"/>
    </source>
</evidence>
<evidence type="ECO:0000256" key="2">
    <source>
        <dbReference type="ARBA" id="ARBA00009819"/>
    </source>
</evidence>
<evidence type="ECO:0000256" key="10">
    <source>
        <dbReference type="ARBA" id="ARBA00023004"/>
    </source>
</evidence>
<feature type="transmembrane region" description="Helical" evidence="12">
    <location>
        <begin position="91"/>
        <end position="115"/>
    </location>
</feature>
<comment type="similarity">
    <text evidence="2 12">Belongs to the cytochrome ubiquinol oxidase subunit 1 family.</text>
</comment>
<dbReference type="GO" id="GO:0046872">
    <property type="term" value="F:metal ion binding"/>
    <property type="evidence" value="ECO:0007669"/>
    <property type="project" value="UniProtKB-UniRule"/>
</dbReference>
<evidence type="ECO:0000256" key="12">
    <source>
        <dbReference type="PIRNR" id="PIRNR006446"/>
    </source>
</evidence>
<evidence type="ECO:0000256" key="6">
    <source>
        <dbReference type="ARBA" id="ARBA00022692"/>
    </source>
</evidence>
<feature type="transmembrane region" description="Helical" evidence="12">
    <location>
        <begin position="217"/>
        <end position="235"/>
    </location>
</feature>
<protein>
    <submittedName>
        <fullName evidence="14">Cytochrome ubiquinol oxidase subunit I</fullName>
    </submittedName>
</protein>
<evidence type="ECO:0000256" key="7">
    <source>
        <dbReference type="ARBA" id="ARBA00022723"/>
    </source>
</evidence>
<sequence>MEAVDLARWQFGITTVYHFLFVPLSIGLAYLIAFMQTLYVVKKDEKYKEMAKFWGKLFLLNFAVGVVTGIMQEFQFGMNWADYSRYVGAVFGGPLAVEALVSFFLESTFLGIWIFGWDKLPKKAHLAAIWLVAIGATLSALWILSANSFMQEPVGFELRNGRAEMTDFFALLGNKQLWVEFPHVIFGALSTGALFVTGVSAYKLLRKQKAEQFKASFSIGVIVALVASFMTAMAGHSQAQHLMESQPMKMAAAEALWDTTGDHAGWTVFAWIDSDGKKNSMQVDVPYALSILAYNKLEGSVPGINELQAEYEAKYGEGNYIPPVRTTFWSFRIMVVAGVLMIVLSLFGVYAVARNRLERFPRYLKWMIPAISLPFIANSSGWIMTEVGRQPWIVFGLQRTEDGVSPLVSKGMVLTSLIGFTVIYGLLLVALAYLMVRTIRLDPPEETGHGDTGPRTVKPDSQDPLLGTL</sequence>
<dbReference type="GO" id="GO:0019646">
    <property type="term" value="P:aerobic electron transport chain"/>
    <property type="evidence" value="ECO:0007669"/>
    <property type="project" value="InterPro"/>
</dbReference>
<dbReference type="GO" id="GO:0005886">
    <property type="term" value="C:plasma membrane"/>
    <property type="evidence" value="ECO:0007669"/>
    <property type="project" value="UniProtKB-SubCell"/>
</dbReference>
<dbReference type="RefSeq" id="WP_136367978.1">
    <property type="nucleotide sequence ID" value="NZ_SSOB01000001.1"/>
</dbReference>
<comment type="caution">
    <text evidence="14">The sequence shown here is derived from an EMBL/GenBank/DDBJ whole genome shotgun (WGS) entry which is preliminary data.</text>
</comment>
<feature type="transmembrane region" description="Helical" evidence="12">
    <location>
        <begin position="53"/>
        <end position="71"/>
    </location>
</feature>
<dbReference type="EMBL" id="SSOB01000001">
    <property type="protein sequence ID" value="THF84663.1"/>
    <property type="molecule type" value="Genomic_DNA"/>
</dbReference>
<keyword evidence="4 12" id="KW-1003">Cell membrane</keyword>
<reference evidence="14 15" key="1">
    <citation type="submission" date="2019-04" db="EMBL/GenBank/DDBJ databases">
        <title>Cohnella sp. nov. isolated from preserved vegetables.</title>
        <authorList>
            <person name="Lin S.-Y."/>
            <person name="Hung M.-H."/>
            <person name="Young C.-C."/>
        </authorList>
    </citation>
    <scope>NUCLEOTIDE SEQUENCE [LARGE SCALE GENOMIC DNA]</scope>
    <source>
        <strain evidence="14 15">CC-MHH1044</strain>
    </source>
</reference>
<feature type="transmembrane region" description="Helical" evidence="12">
    <location>
        <begin position="127"/>
        <end position="145"/>
    </location>
</feature>
<keyword evidence="15" id="KW-1185">Reference proteome</keyword>
<evidence type="ECO:0000256" key="13">
    <source>
        <dbReference type="SAM" id="MobiDB-lite"/>
    </source>
</evidence>
<evidence type="ECO:0000313" key="14">
    <source>
        <dbReference type="EMBL" id="THF84663.1"/>
    </source>
</evidence>
<keyword evidence="10 12" id="KW-0408">Iron</keyword>
<dbReference type="GO" id="GO:0009055">
    <property type="term" value="F:electron transfer activity"/>
    <property type="evidence" value="ECO:0007669"/>
    <property type="project" value="UniProtKB-UniRule"/>
</dbReference>
<dbReference type="AlphaFoldDB" id="A0A4S4CB44"/>
<dbReference type="InterPro" id="IPR002585">
    <property type="entry name" value="Cyt-d_ubiquinol_oxidase_su_1"/>
</dbReference>
<evidence type="ECO:0000256" key="11">
    <source>
        <dbReference type="ARBA" id="ARBA00023136"/>
    </source>
</evidence>
<dbReference type="OrthoDB" id="9807042at2"/>
<proteinExistence type="inferred from homology"/>
<dbReference type="PIRSF" id="PIRSF006446">
    <property type="entry name" value="Cyt_quinol_oxidase_1"/>
    <property type="match status" value="1"/>
</dbReference>